<feature type="compositionally biased region" description="Basic residues" evidence="3">
    <location>
        <begin position="373"/>
        <end position="383"/>
    </location>
</feature>
<reference evidence="4 5" key="1">
    <citation type="journal article" date="2012" name="PLoS Pathog.">
        <title>Diverse lifestyles and strategies of plant pathogenesis encoded in the genomes of eighteen Dothideomycetes fungi.</title>
        <authorList>
            <person name="Ohm R.A."/>
            <person name="Feau N."/>
            <person name="Henrissat B."/>
            <person name="Schoch C.L."/>
            <person name="Horwitz B.A."/>
            <person name="Barry K.W."/>
            <person name="Condon B.J."/>
            <person name="Copeland A.C."/>
            <person name="Dhillon B."/>
            <person name="Glaser F."/>
            <person name="Hesse C.N."/>
            <person name="Kosti I."/>
            <person name="LaButti K."/>
            <person name="Lindquist E.A."/>
            <person name="Lucas S."/>
            <person name="Salamov A.A."/>
            <person name="Bradshaw R.E."/>
            <person name="Ciuffetti L."/>
            <person name="Hamelin R.C."/>
            <person name="Kema G.H.J."/>
            <person name="Lawrence C."/>
            <person name="Scott J.A."/>
            <person name="Spatafora J.W."/>
            <person name="Turgeon B.G."/>
            <person name="de Wit P.J.G.M."/>
            <person name="Zhong S."/>
            <person name="Goodwin S.B."/>
            <person name="Grigoriev I.V."/>
        </authorList>
    </citation>
    <scope>NUCLEOTIDE SEQUENCE [LARGE SCALE GENOMIC DNA]</scope>
    <source>
        <strain evidence="4 5">SO2202</strain>
    </source>
</reference>
<protein>
    <submittedName>
        <fullName evidence="4">BIR-domain-containing protein</fullName>
    </submittedName>
</protein>
<feature type="compositionally biased region" description="Low complexity" evidence="3">
    <location>
        <begin position="599"/>
        <end position="612"/>
    </location>
</feature>
<dbReference type="OMA" id="DEHYNRS"/>
<organism evidence="4 5">
    <name type="scientific">Sphaerulina musiva (strain SO2202)</name>
    <name type="common">Poplar stem canker fungus</name>
    <name type="synonym">Septoria musiva</name>
    <dbReference type="NCBI Taxonomy" id="692275"/>
    <lineage>
        <taxon>Eukaryota</taxon>
        <taxon>Fungi</taxon>
        <taxon>Dikarya</taxon>
        <taxon>Ascomycota</taxon>
        <taxon>Pezizomycotina</taxon>
        <taxon>Dothideomycetes</taxon>
        <taxon>Dothideomycetidae</taxon>
        <taxon>Mycosphaerellales</taxon>
        <taxon>Mycosphaerellaceae</taxon>
        <taxon>Sphaerulina</taxon>
    </lineage>
</organism>
<feature type="compositionally biased region" description="Polar residues" evidence="3">
    <location>
        <begin position="233"/>
        <end position="255"/>
    </location>
</feature>
<evidence type="ECO:0000313" key="5">
    <source>
        <dbReference type="Proteomes" id="UP000016931"/>
    </source>
</evidence>
<name>M3D761_SPHMS</name>
<dbReference type="EMBL" id="KB456262">
    <property type="protein sequence ID" value="EMF13995.1"/>
    <property type="molecule type" value="Genomic_DNA"/>
</dbReference>
<dbReference type="OrthoDB" id="2196114at2759"/>
<keyword evidence="2" id="KW-0862">Zinc</keyword>
<feature type="compositionally biased region" description="Low complexity" evidence="3">
    <location>
        <begin position="721"/>
        <end position="735"/>
    </location>
</feature>
<dbReference type="GO" id="GO:0046872">
    <property type="term" value="F:metal ion binding"/>
    <property type="evidence" value="ECO:0007669"/>
    <property type="project" value="UniProtKB-KW"/>
</dbReference>
<dbReference type="InterPro" id="IPR051190">
    <property type="entry name" value="Baculoviral_IAP"/>
</dbReference>
<dbReference type="Proteomes" id="UP000016931">
    <property type="component" value="Unassembled WGS sequence"/>
</dbReference>
<feature type="region of interest" description="Disordered" evidence="3">
    <location>
        <begin position="24"/>
        <end position="50"/>
    </location>
</feature>
<dbReference type="PROSITE" id="PS50143">
    <property type="entry name" value="BIR_REPEAT_2"/>
    <property type="match status" value="2"/>
</dbReference>
<feature type="compositionally biased region" description="Low complexity" evidence="3">
    <location>
        <begin position="563"/>
        <end position="573"/>
    </location>
</feature>
<feature type="region of interest" description="Disordered" evidence="3">
    <location>
        <begin position="284"/>
        <end position="687"/>
    </location>
</feature>
<feature type="compositionally biased region" description="Polar residues" evidence="3">
    <location>
        <begin position="349"/>
        <end position="359"/>
    </location>
</feature>
<dbReference type="InterPro" id="IPR001370">
    <property type="entry name" value="BIR_rpt"/>
</dbReference>
<keyword evidence="5" id="KW-1185">Reference proteome</keyword>
<feature type="compositionally biased region" description="Basic residues" evidence="3">
    <location>
        <begin position="547"/>
        <end position="562"/>
    </location>
</feature>
<dbReference type="SUPFAM" id="SSF57924">
    <property type="entry name" value="Inhibitor of apoptosis (IAP) repeat"/>
    <property type="match status" value="2"/>
</dbReference>
<dbReference type="CDD" id="cd00022">
    <property type="entry name" value="BIR"/>
    <property type="match status" value="2"/>
</dbReference>
<dbReference type="GeneID" id="27907428"/>
<dbReference type="PANTHER" id="PTHR46771">
    <property type="entry name" value="DETERIN"/>
    <property type="match status" value="1"/>
</dbReference>
<dbReference type="RefSeq" id="XP_016762116.1">
    <property type="nucleotide sequence ID" value="XM_016910291.1"/>
</dbReference>
<feature type="compositionally biased region" description="Basic and acidic residues" evidence="3">
    <location>
        <begin position="629"/>
        <end position="652"/>
    </location>
</feature>
<feature type="compositionally biased region" description="Acidic residues" evidence="3">
    <location>
        <begin position="431"/>
        <end position="445"/>
    </location>
</feature>
<feature type="compositionally biased region" description="Basic residues" evidence="3">
    <location>
        <begin position="27"/>
        <end position="40"/>
    </location>
</feature>
<evidence type="ECO:0000313" key="4">
    <source>
        <dbReference type="EMBL" id="EMF13995.1"/>
    </source>
</evidence>
<dbReference type="Pfam" id="PF00653">
    <property type="entry name" value="BIR"/>
    <property type="match status" value="2"/>
</dbReference>
<sequence>MAMPAVSSDMNSFVARLATFDQPQQLTKRRASSNTSKRKAGNTVEWPHANPSKEALARAGFFYRPASDSNDNVQCFHCTVKLDGWEESDDPVSEHLAHSAYCAWATAISVTRDEDSTQEPETRDPLSDELYTARKQTFTTGNGWPHESKKGWKCKVNKLVEAGWCWDPSPEGDEPDGVTCFYCNLSLDGWEPKDDPFVEHKRREPQCPFFSLLEHYHGSAEPPKKGRAKSKARGSTASKASRMSTQSAMTAASDAQSLHDSFGDIPMNSSLAHVDDSIMTAGTTASSATTTKGKKKTAKTKAVAKSSRSKKKVTNGEDVEIHHTDLEQEVEVEAEAASAPEAKGPSRTGRGSKQPTVLDSSVIEISVIDKPPPKKASRTRKPKTQPESEPQPEMEPSIEHGADEVPLIPQTPDAEAAAQARLSEVSAQLQDELEQSVDNFAEDLDQSTPVVQEQNKAKRGLKRMSNGLRKQQDSSSLLEVDAPSKPEPAPKVKRGRKSERTSIASVDAELEVAPEPRPEVEDQIEPDPLPTSQDAEADDENSQPKKAPAKKGRGRPKGKKNSSTRASKATRTSSELEPDVAEDLARDELEIEQELERIATQQLSSQQQADSAIQHEQDLVDEYDPSPTQERRSKDNSELQQLRDEVAAEAEKAFSPSSRVELLEHSSRMPGGFTPSPNGSDKENVPSSVMHPVTAQRAPQVLLSPTKPVTTTRIPLAPGTPNRSPMKMSNPSPSKQVAGLQSRHPWNAIDLDTVLLPSPQPSPGRVGEQLVAAAGQLTSPEKKMSVEEWVRYQAEQSEVELRRKCERMVEAFEKQGMRAMESLMGVDVIG</sequence>
<gene>
    <name evidence="4" type="ORF">SEPMUDRAFT_81817</name>
</gene>
<dbReference type="eggNOG" id="KOG1101">
    <property type="taxonomic scope" value="Eukaryota"/>
</dbReference>
<accession>M3D761</accession>
<dbReference type="STRING" id="692275.M3D761"/>
<dbReference type="HOGENOM" id="CLU_010318_1_0_1"/>
<dbReference type="PANTHER" id="PTHR46771:SF5">
    <property type="entry name" value="DETERIN"/>
    <property type="match status" value="1"/>
</dbReference>
<evidence type="ECO:0000256" key="1">
    <source>
        <dbReference type="ARBA" id="ARBA00022723"/>
    </source>
</evidence>
<proteinExistence type="predicted"/>
<evidence type="ECO:0000256" key="3">
    <source>
        <dbReference type="SAM" id="MobiDB-lite"/>
    </source>
</evidence>
<dbReference type="AlphaFoldDB" id="M3D761"/>
<dbReference type="Gene3D" id="1.10.1170.10">
    <property type="entry name" value="Inhibitor Of Apoptosis Protein (2mihbC-IAP-1), Chain A"/>
    <property type="match status" value="2"/>
</dbReference>
<evidence type="ECO:0000256" key="2">
    <source>
        <dbReference type="ARBA" id="ARBA00022833"/>
    </source>
</evidence>
<feature type="region of interest" description="Disordered" evidence="3">
    <location>
        <begin position="710"/>
        <end position="738"/>
    </location>
</feature>
<dbReference type="SMART" id="SM00238">
    <property type="entry name" value="BIR"/>
    <property type="match status" value="2"/>
</dbReference>
<feature type="region of interest" description="Disordered" evidence="3">
    <location>
        <begin position="218"/>
        <end position="255"/>
    </location>
</feature>
<keyword evidence="1" id="KW-0479">Metal-binding</keyword>